<sequence>MDAEGWQSRLRSRDHIGRRQQVVLRRGGGGGASLPLASNRTTAGNVQQMRSQEVLGRPRVHASDAERQRSRRQRESSQERAVRLHADRLRHQRGRARETSQERVTRHQEDSERHRELRARETSQERATRHQEDSERHRQLRERETSQERAAGHQEDSERHRQLRERETSQERAARHQEDAHRHRRSRTDEDPEERRVRLTTDAERHRRRRSLPSRMLGITLGGRVAAQDLWNDFADAMSDDYIHQGYNRELAIAFAYFDVLDRMALIGKNLEEMVSPPVAERPVAPSVA</sequence>
<evidence type="ECO:0000313" key="2">
    <source>
        <dbReference type="EMBL" id="KAK5966235.1"/>
    </source>
</evidence>
<gene>
    <name evidence="2" type="ORF">GCK32_019801</name>
</gene>
<accession>A0AAN8FBU5</accession>
<evidence type="ECO:0000256" key="1">
    <source>
        <dbReference type="SAM" id="MobiDB-lite"/>
    </source>
</evidence>
<feature type="region of interest" description="Disordered" evidence="1">
    <location>
        <begin position="1"/>
        <end position="208"/>
    </location>
</feature>
<evidence type="ECO:0000313" key="3">
    <source>
        <dbReference type="Proteomes" id="UP001331761"/>
    </source>
</evidence>
<feature type="non-terminal residue" evidence="2">
    <location>
        <position position="289"/>
    </location>
</feature>
<dbReference type="EMBL" id="WIXE01023687">
    <property type="protein sequence ID" value="KAK5966235.1"/>
    <property type="molecule type" value="Genomic_DNA"/>
</dbReference>
<name>A0AAN8FBU5_TRICO</name>
<comment type="caution">
    <text evidence="2">The sequence shown here is derived from an EMBL/GenBank/DDBJ whole genome shotgun (WGS) entry which is preliminary data.</text>
</comment>
<feature type="compositionally biased region" description="Polar residues" evidence="1">
    <location>
        <begin position="36"/>
        <end position="51"/>
    </location>
</feature>
<organism evidence="2 3">
    <name type="scientific">Trichostrongylus colubriformis</name>
    <name type="common">Black scour worm</name>
    <dbReference type="NCBI Taxonomy" id="6319"/>
    <lineage>
        <taxon>Eukaryota</taxon>
        <taxon>Metazoa</taxon>
        <taxon>Ecdysozoa</taxon>
        <taxon>Nematoda</taxon>
        <taxon>Chromadorea</taxon>
        <taxon>Rhabditida</taxon>
        <taxon>Rhabditina</taxon>
        <taxon>Rhabditomorpha</taxon>
        <taxon>Strongyloidea</taxon>
        <taxon>Trichostrongylidae</taxon>
        <taxon>Trichostrongylus</taxon>
    </lineage>
</organism>
<dbReference type="Proteomes" id="UP001331761">
    <property type="component" value="Unassembled WGS sequence"/>
</dbReference>
<reference evidence="2 3" key="1">
    <citation type="submission" date="2019-10" db="EMBL/GenBank/DDBJ databases">
        <title>Assembly and Annotation for the nematode Trichostrongylus colubriformis.</title>
        <authorList>
            <person name="Martin J."/>
        </authorList>
    </citation>
    <scope>NUCLEOTIDE SEQUENCE [LARGE SCALE GENOMIC DNA]</scope>
    <source>
        <strain evidence="2">G859</strain>
        <tissue evidence="2">Whole worm</tissue>
    </source>
</reference>
<keyword evidence="3" id="KW-1185">Reference proteome</keyword>
<protein>
    <submittedName>
        <fullName evidence="2">Uncharacterized protein</fullName>
    </submittedName>
</protein>
<dbReference type="AlphaFoldDB" id="A0AAN8FBU5"/>
<feature type="compositionally biased region" description="Basic and acidic residues" evidence="1">
    <location>
        <begin position="61"/>
        <end position="205"/>
    </location>
</feature>
<proteinExistence type="predicted"/>